<gene>
    <name evidence="1" type="ORF">OPT61_g10668</name>
</gene>
<evidence type="ECO:0000313" key="1">
    <source>
        <dbReference type="EMBL" id="KAJ8104606.1"/>
    </source>
</evidence>
<dbReference type="Proteomes" id="UP001153331">
    <property type="component" value="Unassembled WGS sequence"/>
</dbReference>
<dbReference type="EMBL" id="JAPHNI010001909">
    <property type="protein sequence ID" value="KAJ8104606.1"/>
    <property type="molecule type" value="Genomic_DNA"/>
</dbReference>
<sequence length="70" mass="7392">MSYDRKAYSAEPQTAAAILGKRWEDLIDAAASATEEDSRDLTPVRTTAICHGRANCPGAAIAVHVAAYDG</sequence>
<evidence type="ECO:0000313" key="2">
    <source>
        <dbReference type="Proteomes" id="UP001153331"/>
    </source>
</evidence>
<protein>
    <submittedName>
        <fullName evidence="1">Uncharacterized protein</fullName>
    </submittedName>
</protein>
<proteinExistence type="predicted"/>
<name>A0ACC2HNR5_9PLEO</name>
<keyword evidence="2" id="KW-1185">Reference proteome</keyword>
<accession>A0ACC2HNR5</accession>
<organism evidence="1 2">
    <name type="scientific">Boeremia exigua</name>
    <dbReference type="NCBI Taxonomy" id="749465"/>
    <lineage>
        <taxon>Eukaryota</taxon>
        <taxon>Fungi</taxon>
        <taxon>Dikarya</taxon>
        <taxon>Ascomycota</taxon>
        <taxon>Pezizomycotina</taxon>
        <taxon>Dothideomycetes</taxon>
        <taxon>Pleosporomycetidae</taxon>
        <taxon>Pleosporales</taxon>
        <taxon>Pleosporineae</taxon>
        <taxon>Didymellaceae</taxon>
        <taxon>Boeremia</taxon>
    </lineage>
</organism>
<comment type="caution">
    <text evidence="1">The sequence shown here is derived from an EMBL/GenBank/DDBJ whole genome shotgun (WGS) entry which is preliminary data.</text>
</comment>
<reference evidence="1" key="1">
    <citation type="submission" date="2022-11" db="EMBL/GenBank/DDBJ databases">
        <title>Genome Sequence of Boeremia exigua.</title>
        <authorList>
            <person name="Buettner E."/>
        </authorList>
    </citation>
    <scope>NUCLEOTIDE SEQUENCE</scope>
    <source>
        <strain evidence="1">CU02</strain>
    </source>
</reference>